<dbReference type="SMART" id="SM01210">
    <property type="entry name" value="GARS_C"/>
    <property type="match status" value="1"/>
</dbReference>
<organism evidence="12 13">
    <name type="scientific">Geodia barretti</name>
    <name type="common">Barrett's horny sponge</name>
    <dbReference type="NCBI Taxonomy" id="519541"/>
    <lineage>
        <taxon>Eukaryota</taxon>
        <taxon>Metazoa</taxon>
        <taxon>Porifera</taxon>
        <taxon>Demospongiae</taxon>
        <taxon>Heteroscleromorpha</taxon>
        <taxon>Tetractinellida</taxon>
        <taxon>Astrophorina</taxon>
        <taxon>Geodiidae</taxon>
        <taxon>Geodia</taxon>
    </lineage>
</organism>
<dbReference type="InterPro" id="IPR011054">
    <property type="entry name" value="Rudment_hybrid_motif"/>
</dbReference>
<dbReference type="Gene3D" id="3.40.50.20">
    <property type="match status" value="1"/>
</dbReference>
<evidence type="ECO:0000256" key="7">
    <source>
        <dbReference type="ARBA" id="ARBA00038345"/>
    </source>
</evidence>
<name>A0AA35RTS8_GEOBA</name>
<gene>
    <name evidence="12" type="ORF">GBAR_LOCUS10084</name>
</gene>
<evidence type="ECO:0000256" key="5">
    <source>
        <dbReference type="ARBA" id="ARBA00022755"/>
    </source>
</evidence>
<dbReference type="SMART" id="SM01209">
    <property type="entry name" value="GARS_A"/>
    <property type="match status" value="1"/>
</dbReference>
<dbReference type="GO" id="GO:0004637">
    <property type="term" value="F:phosphoribosylamine-glycine ligase activity"/>
    <property type="evidence" value="ECO:0007669"/>
    <property type="project" value="UniProtKB-EC"/>
</dbReference>
<dbReference type="Pfam" id="PF02844">
    <property type="entry name" value="GARS_N"/>
    <property type="match status" value="1"/>
</dbReference>
<evidence type="ECO:0000256" key="3">
    <source>
        <dbReference type="ARBA" id="ARBA00022598"/>
    </source>
</evidence>
<evidence type="ECO:0000256" key="10">
    <source>
        <dbReference type="PROSITE-ProRule" id="PRU00409"/>
    </source>
</evidence>
<dbReference type="PANTHER" id="PTHR43472">
    <property type="entry name" value="PHOSPHORIBOSYLAMINE--GLYCINE LIGASE"/>
    <property type="match status" value="1"/>
</dbReference>
<dbReference type="InterPro" id="IPR011761">
    <property type="entry name" value="ATP-grasp"/>
</dbReference>
<dbReference type="GO" id="GO:0009113">
    <property type="term" value="P:purine nucleobase biosynthetic process"/>
    <property type="evidence" value="ECO:0007669"/>
    <property type="project" value="InterPro"/>
</dbReference>
<keyword evidence="13" id="KW-1185">Reference proteome</keyword>
<keyword evidence="5" id="KW-0658">Purine biosynthesis</keyword>
<proteinExistence type="inferred from homology"/>
<keyword evidence="3 12" id="KW-0436">Ligase</keyword>
<evidence type="ECO:0000259" key="11">
    <source>
        <dbReference type="PROSITE" id="PS50975"/>
    </source>
</evidence>
<evidence type="ECO:0000256" key="1">
    <source>
        <dbReference type="ARBA" id="ARBA00005174"/>
    </source>
</evidence>
<dbReference type="AlphaFoldDB" id="A0AA35RTS8"/>
<evidence type="ECO:0000313" key="12">
    <source>
        <dbReference type="EMBL" id="CAI8016441.1"/>
    </source>
</evidence>
<accession>A0AA35RTS8</accession>
<dbReference type="EC" id="6.3.4.13" evidence="2"/>
<feature type="domain" description="ATP-grasp" evidence="11">
    <location>
        <begin position="80"/>
        <end position="276"/>
    </location>
</feature>
<dbReference type="Pfam" id="PF01071">
    <property type="entry name" value="GARS_A"/>
    <property type="match status" value="1"/>
</dbReference>
<dbReference type="InterPro" id="IPR037123">
    <property type="entry name" value="PRibGlycinamide_synth_C_sf"/>
</dbReference>
<keyword evidence="4 10" id="KW-0547">Nucleotide-binding</keyword>
<dbReference type="InterPro" id="IPR000115">
    <property type="entry name" value="PRibGlycinamide_synth"/>
</dbReference>
<dbReference type="InterPro" id="IPR020559">
    <property type="entry name" value="PRibGlycinamide_synth_CS"/>
</dbReference>
<dbReference type="PROSITE" id="PS00184">
    <property type="entry name" value="GARS"/>
    <property type="match status" value="1"/>
</dbReference>
<dbReference type="SUPFAM" id="SSF52440">
    <property type="entry name" value="PreATP-grasp domain"/>
    <property type="match status" value="1"/>
</dbReference>
<comment type="caution">
    <text evidence="12">The sequence shown here is derived from an EMBL/GenBank/DDBJ whole genome shotgun (WGS) entry which is preliminary data.</text>
</comment>
<protein>
    <recommendedName>
        <fullName evidence="2">phosphoribosylamine--glycine ligase</fullName>
        <ecNumber evidence="2">6.3.4.13</ecNumber>
    </recommendedName>
    <alternativeName>
        <fullName evidence="8">Glycinamide ribonucleotide synthetase</fullName>
    </alternativeName>
    <alternativeName>
        <fullName evidence="9">Phosphoribosylglycinamide synthetase</fullName>
    </alternativeName>
</protein>
<dbReference type="GO" id="GO:0005524">
    <property type="term" value="F:ATP binding"/>
    <property type="evidence" value="ECO:0007669"/>
    <property type="project" value="UniProtKB-UniRule"/>
</dbReference>
<dbReference type="Gene3D" id="3.90.600.10">
    <property type="entry name" value="Phosphoribosylglycinamide synthetase, C-terminal domain"/>
    <property type="match status" value="1"/>
</dbReference>
<dbReference type="Pfam" id="PF02843">
    <property type="entry name" value="GARS_C"/>
    <property type="match status" value="1"/>
</dbReference>
<evidence type="ECO:0000256" key="2">
    <source>
        <dbReference type="ARBA" id="ARBA00013255"/>
    </source>
</evidence>
<comment type="pathway">
    <text evidence="1">Purine metabolism; IMP biosynthesis via de novo pathway; N(1)-(5-phospho-D-ribosyl)glycinamide from 5-phospho-alpha-D-ribose 1-diphosphate: step 2/2.</text>
</comment>
<dbReference type="GO" id="GO:0046872">
    <property type="term" value="F:metal ion binding"/>
    <property type="evidence" value="ECO:0007669"/>
    <property type="project" value="InterPro"/>
</dbReference>
<sequence>MRALVVGAGARENALVWALSRSPTVSHLYAGPGNAGTAQITHNLPDLDPLDPQAVLAECRKHAIDLALIGPEAPLAAGAVDVLDAAGIAAFGATRAAARLESSNGAWCVKRDGLADGKGVLDSADPDALVAFARDGLEAGPILLEEHMSGPELSAFVLLNGGAREDYLLLPYCADYKKQHEGEMGLNTGGMGSFTPVPWITDDLDRRIRTWIIDPTVEGMAEQGLSYRGVLYIGLMVTDDGPKVIEYNVRFGDPEAQALIPTLDTDLATLFEAVAAGRLPAAPRQRGAAVVVVVASGGYPARYETGFSVDLPAVDPERGLIFHAGTRTRDGRVVTGGGRCFSSVGLGPDLAVAADHAYELAERIRFHRGWYRRDIAAPYRSSR</sequence>
<evidence type="ECO:0000256" key="9">
    <source>
        <dbReference type="ARBA" id="ARBA00042864"/>
    </source>
</evidence>
<comment type="similarity">
    <text evidence="7">Belongs to the GARS family.</text>
</comment>
<dbReference type="InterPro" id="IPR020561">
    <property type="entry name" value="PRibGlycinamid_synth_ATP-grasp"/>
</dbReference>
<dbReference type="PANTHER" id="PTHR43472:SF1">
    <property type="entry name" value="PHOSPHORIBOSYLAMINE--GLYCINE LIGASE, CHLOROPLASTIC"/>
    <property type="match status" value="1"/>
</dbReference>
<evidence type="ECO:0000256" key="8">
    <source>
        <dbReference type="ARBA" id="ARBA00042242"/>
    </source>
</evidence>
<dbReference type="InterPro" id="IPR020560">
    <property type="entry name" value="PRibGlycinamide_synth_C-dom"/>
</dbReference>
<dbReference type="InterPro" id="IPR016185">
    <property type="entry name" value="PreATP-grasp_dom_sf"/>
</dbReference>
<dbReference type="InterPro" id="IPR020562">
    <property type="entry name" value="PRibGlycinamide_synth_N"/>
</dbReference>
<evidence type="ECO:0000256" key="6">
    <source>
        <dbReference type="ARBA" id="ARBA00022840"/>
    </source>
</evidence>
<dbReference type="SUPFAM" id="SSF56059">
    <property type="entry name" value="Glutathione synthetase ATP-binding domain-like"/>
    <property type="match status" value="1"/>
</dbReference>
<dbReference type="SUPFAM" id="SSF51246">
    <property type="entry name" value="Rudiment single hybrid motif"/>
    <property type="match status" value="1"/>
</dbReference>
<dbReference type="GO" id="GO:0006164">
    <property type="term" value="P:purine nucleotide biosynthetic process"/>
    <property type="evidence" value="ECO:0007669"/>
    <property type="project" value="UniProtKB-KW"/>
</dbReference>
<evidence type="ECO:0000256" key="4">
    <source>
        <dbReference type="ARBA" id="ARBA00022741"/>
    </source>
</evidence>
<dbReference type="PROSITE" id="PS50975">
    <property type="entry name" value="ATP_GRASP"/>
    <property type="match status" value="1"/>
</dbReference>
<dbReference type="Proteomes" id="UP001174909">
    <property type="component" value="Unassembled WGS sequence"/>
</dbReference>
<reference evidence="12" key="1">
    <citation type="submission" date="2023-03" db="EMBL/GenBank/DDBJ databases">
        <authorList>
            <person name="Steffen K."/>
            <person name="Cardenas P."/>
        </authorList>
    </citation>
    <scope>NUCLEOTIDE SEQUENCE</scope>
</reference>
<evidence type="ECO:0000313" key="13">
    <source>
        <dbReference type="Proteomes" id="UP001174909"/>
    </source>
</evidence>
<keyword evidence="6 10" id="KW-0067">ATP-binding</keyword>
<dbReference type="Gene3D" id="3.30.470.20">
    <property type="entry name" value="ATP-grasp fold, B domain"/>
    <property type="match status" value="1"/>
</dbReference>
<dbReference type="EMBL" id="CASHTH010001529">
    <property type="protein sequence ID" value="CAI8016441.1"/>
    <property type="molecule type" value="Genomic_DNA"/>
</dbReference>